<dbReference type="EC" id="2.4.1.83" evidence="16"/>
<name>A0AAW0CGK3_9AGAR</name>
<evidence type="ECO:0000256" key="4">
    <source>
        <dbReference type="ARBA" id="ARBA00004308"/>
    </source>
</evidence>
<dbReference type="PANTHER" id="PTHR43398:SF1">
    <property type="entry name" value="DOLICHOL-PHOSPHATE MANNOSYLTRANSFERASE SUBUNIT 1"/>
    <property type="match status" value="1"/>
</dbReference>
<comment type="pathway">
    <text evidence="5 16">Protein modification; protein glycosylation.</text>
</comment>
<dbReference type="Proteomes" id="UP001362999">
    <property type="component" value="Unassembled WGS sequence"/>
</dbReference>
<dbReference type="Gene3D" id="3.90.550.10">
    <property type="entry name" value="Spore Coat Polysaccharide Biosynthesis Protein SpsA, Chain A"/>
    <property type="match status" value="1"/>
</dbReference>
<keyword evidence="7 16" id="KW-0328">Glycosyltransferase</keyword>
<feature type="domain" description="Glycosyltransferase 2-like" evidence="18">
    <location>
        <begin position="139"/>
        <end position="309"/>
    </location>
</feature>
<evidence type="ECO:0000256" key="10">
    <source>
        <dbReference type="ARBA" id="ARBA00022723"/>
    </source>
</evidence>
<evidence type="ECO:0000256" key="6">
    <source>
        <dbReference type="ARBA" id="ARBA00006739"/>
    </source>
</evidence>
<dbReference type="InterPro" id="IPR001173">
    <property type="entry name" value="Glyco_trans_2-like"/>
</dbReference>
<dbReference type="GO" id="GO:0006506">
    <property type="term" value="P:GPI anchor biosynthetic process"/>
    <property type="evidence" value="ECO:0007669"/>
    <property type="project" value="TreeGrafter"/>
</dbReference>
<evidence type="ECO:0000256" key="16">
    <source>
        <dbReference type="RuleBase" id="RU365083"/>
    </source>
</evidence>
<evidence type="ECO:0000313" key="20">
    <source>
        <dbReference type="Proteomes" id="UP001362999"/>
    </source>
</evidence>
<evidence type="ECO:0000256" key="7">
    <source>
        <dbReference type="ARBA" id="ARBA00022676"/>
    </source>
</evidence>
<keyword evidence="20" id="KW-1185">Reference proteome</keyword>
<dbReference type="CDD" id="cd06442">
    <property type="entry name" value="DPM1_like"/>
    <property type="match status" value="1"/>
</dbReference>
<dbReference type="Pfam" id="PF00535">
    <property type="entry name" value="Glycos_transf_2"/>
    <property type="match status" value="1"/>
</dbReference>
<evidence type="ECO:0000256" key="12">
    <source>
        <dbReference type="ARBA" id="ARBA00022989"/>
    </source>
</evidence>
<keyword evidence="8 16" id="KW-0808">Transferase</keyword>
<keyword evidence="14" id="KW-0464">Manganese</keyword>
<evidence type="ECO:0000256" key="14">
    <source>
        <dbReference type="ARBA" id="ARBA00023211"/>
    </source>
</evidence>
<reference evidence="19 20" key="1">
    <citation type="journal article" date="2024" name="J Genomics">
        <title>Draft genome sequencing and assembly of Favolaschia claudopus CIRM-BRFM 2984 isolated from oak limbs.</title>
        <authorList>
            <person name="Navarro D."/>
            <person name="Drula E."/>
            <person name="Chaduli D."/>
            <person name="Cazenave R."/>
            <person name="Ahrendt S."/>
            <person name="Wang J."/>
            <person name="Lipzen A."/>
            <person name="Daum C."/>
            <person name="Barry K."/>
            <person name="Grigoriev I.V."/>
            <person name="Favel A."/>
            <person name="Rosso M.N."/>
            <person name="Martin F."/>
        </authorList>
    </citation>
    <scope>NUCLEOTIDE SEQUENCE [LARGE SCALE GENOMIC DNA]</scope>
    <source>
        <strain evidence="19 20">CIRM-BRFM 2984</strain>
    </source>
</reference>
<comment type="subcellular location">
    <subcellularLocation>
        <location evidence="4">Endomembrane system</location>
    </subcellularLocation>
    <subcellularLocation>
        <location evidence="16">Endoplasmic reticulum</location>
    </subcellularLocation>
</comment>
<proteinExistence type="inferred from homology"/>
<evidence type="ECO:0000256" key="11">
    <source>
        <dbReference type="ARBA" id="ARBA00022842"/>
    </source>
</evidence>
<accession>A0AAW0CGK3</accession>
<evidence type="ECO:0000256" key="1">
    <source>
        <dbReference type="ARBA" id="ARBA00001913"/>
    </source>
</evidence>
<dbReference type="GO" id="GO:0004582">
    <property type="term" value="F:dolichyl-phosphate beta-D-mannosyltransferase activity"/>
    <property type="evidence" value="ECO:0007669"/>
    <property type="project" value="UniProtKB-UniRule"/>
</dbReference>
<dbReference type="GO" id="GO:0005789">
    <property type="term" value="C:endoplasmic reticulum membrane"/>
    <property type="evidence" value="ECO:0007669"/>
    <property type="project" value="TreeGrafter"/>
</dbReference>
<sequence length="426" mass="47020">MSVLRQPGPPSAARRPYPEEFVITRERELARKYFGAKSGPRPVRHYVRHQHNHTTPPRKHFPHRPTPTLSSLRRSLPAWARDRRLPRPLTSGPLPTFLALLSLSLLLTPSPSLYTPSDPASTRYTPPAQPASGPPITTSIIVPTFHESANIAPLVQATYAALPPLLAKETEFVFVDDDSRDGTEEEVERLRGERYANLEILVRPRSGGESGLSSAVIRGFERARGARLVVMDADLQHPPSAIPQLLDALECSHSPMALGTRYGPGVSMDRNWPLYRRVISWGARMLARPLTTASDPMTGFFALRKDAFEGSAPLSPMGFKIALELLLSVPKASRPPEVPYAFGVRTQGASKLGAKVIVKYVLQLIHLYRRALGVFWHLLVAGGITAFISLAKALALRRRGMGGRLTGKRRGGGLLPLYRDETRRSD</sequence>
<comment type="cofactor">
    <cofactor evidence="2">
        <name>Mn(2+)</name>
        <dbReference type="ChEBI" id="CHEBI:29035"/>
    </cofactor>
</comment>
<comment type="subunit">
    <text evidence="16">Component of the dolichol-phosphate mannose (DPM) synthase complex.</text>
</comment>
<comment type="cofactor">
    <cofactor evidence="3">
        <name>Mg(2+)</name>
        <dbReference type="ChEBI" id="CHEBI:18420"/>
    </cofactor>
</comment>
<dbReference type="InterPro" id="IPR029044">
    <property type="entry name" value="Nucleotide-diphossugar_trans"/>
</dbReference>
<evidence type="ECO:0000256" key="2">
    <source>
        <dbReference type="ARBA" id="ARBA00001936"/>
    </source>
</evidence>
<dbReference type="SUPFAM" id="SSF53448">
    <property type="entry name" value="Nucleotide-diphospho-sugar transferases"/>
    <property type="match status" value="1"/>
</dbReference>
<keyword evidence="11" id="KW-0460">Magnesium</keyword>
<evidence type="ECO:0000256" key="9">
    <source>
        <dbReference type="ARBA" id="ARBA00022692"/>
    </source>
</evidence>
<dbReference type="EMBL" id="JAWWNJ010000017">
    <property type="protein sequence ID" value="KAK7038612.1"/>
    <property type="molecule type" value="Genomic_DNA"/>
</dbReference>
<evidence type="ECO:0000256" key="15">
    <source>
        <dbReference type="ARBA" id="ARBA00053724"/>
    </source>
</evidence>
<comment type="cofactor">
    <cofactor evidence="1">
        <name>Ca(2+)</name>
        <dbReference type="ChEBI" id="CHEBI:29108"/>
    </cofactor>
</comment>
<dbReference type="AlphaFoldDB" id="A0AAW0CGK3"/>
<evidence type="ECO:0000256" key="17">
    <source>
        <dbReference type="SAM" id="Phobius"/>
    </source>
</evidence>
<evidence type="ECO:0000259" key="18">
    <source>
        <dbReference type="Pfam" id="PF00535"/>
    </source>
</evidence>
<comment type="function">
    <text evidence="15 16">Transfers mannose from GDP-mannose to dolichol monophosphate to form dolichol phosphate mannose (Dol-P-Man) which is the mannosyl donor in pathways leading to N-glycosylation, glycosyl phosphatidylinositol membrane anchoring, and O-mannosylation of proteins.</text>
</comment>
<evidence type="ECO:0000256" key="13">
    <source>
        <dbReference type="ARBA" id="ARBA00023136"/>
    </source>
</evidence>
<dbReference type="PANTHER" id="PTHR43398">
    <property type="entry name" value="DOLICHOL-PHOSPHATE MANNOSYLTRANSFERASE SUBUNIT 1"/>
    <property type="match status" value="1"/>
</dbReference>
<dbReference type="GO" id="GO:0006488">
    <property type="term" value="P:dolichol-linked oligosaccharide biosynthetic process"/>
    <property type="evidence" value="ECO:0007669"/>
    <property type="project" value="TreeGrafter"/>
</dbReference>
<dbReference type="FunFam" id="3.90.550.10:FF:000119">
    <property type="entry name" value="Dolichol-phosphate mannosyltransferase subunit 1"/>
    <property type="match status" value="1"/>
</dbReference>
<protein>
    <recommendedName>
        <fullName evidence="16">Dolichol-phosphate mannosyltransferase subunit 1</fullName>
        <ecNumber evidence="16">2.4.1.83</ecNumber>
    </recommendedName>
</protein>
<organism evidence="19 20">
    <name type="scientific">Favolaschia claudopus</name>
    <dbReference type="NCBI Taxonomy" id="2862362"/>
    <lineage>
        <taxon>Eukaryota</taxon>
        <taxon>Fungi</taxon>
        <taxon>Dikarya</taxon>
        <taxon>Basidiomycota</taxon>
        <taxon>Agaricomycotina</taxon>
        <taxon>Agaricomycetes</taxon>
        <taxon>Agaricomycetidae</taxon>
        <taxon>Agaricales</taxon>
        <taxon>Marasmiineae</taxon>
        <taxon>Mycenaceae</taxon>
        <taxon>Favolaschia</taxon>
    </lineage>
</organism>
<keyword evidence="12 17" id="KW-1133">Transmembrane helix</keyword>
<comment type="similarity">
    <text evidence="6 16">Belongs to the glycosyltransferase 2 family.</text>
</comment>
<keyword evidence="9 17" id="KW-0812">Transmembrane</keyword>
<dbReference type="GO" id="GO:0035269">
    <property type="term" value="P:protein O-linked glycosylation via mannose"/>
    <property type="evidence" value="ECO:0007669"/>
    <property type="project" value="TreeGrafter"/>
</dbReference>
<keyword evidence="10" id="KW-0479">Metal-binding</keyword>
<feature type="transmembrane region" description="Helical" evidence="17">
    <location>
        <begin position="374"/>
        <end position="395"/>
    </location>
</feature>
<comment type="caution">
    <text evidence="19">The sequence shown here is derived from an EMBL/GenBank/DDBJ whole genome shotgun (WGS) entry which is preliminary data.</text>
</comment>
<evidence type="ECO:0000256" key="3">
    <source>
        <dbReference type="ARBA" id="ARBA00001946"/>
    </source>
</evidence>
<keyword evidence="16" id="KW-0256">Endoplasmic reticulum</keyword>
<evidence type="ECO:0000256" key="5">
    <source>
        <dbReference type="ARBA" id="ARBA00004922"/>
    </source>
</evidence>
<dbReference type="InterPro" id="IPR039528">
    <property type="entry name" value="DPM1-like"/>
</dbReference>
<gene>
    <name evidence="19" type="ORF">R3P38DRAFT_3350587</name>
</gene>
<keyword evidence="13 17" id="KW-0472">Membrane</keyword>
<evidence type="ECO:0000313" key="19">
    <source>
        <dbReference type="EMBL" id="KAK7038612.1"/>
    </source>
</evidence>
<evidence type="ECO:0000256" key="8">
    <source>
        <dbReference type="ARBA" id="ARBA00022679"/>
    </source>
</evidence>
<dbReference type="GO" id="GO:0046872">
    <property type="term" value="F:metal ion binding"/>
    <property type="evidence" value="ECO:0007669"/>
    <property type="project" value="UniProtKB-KW"/>
</dbReference>
<comment type="catalytic activity">
    <reaction evidence="16">
        <text>a di-trans,poly-cis-dolichyl phosphate + GDP-alpha-D-mannose = a di-trans,poly-cis-dolichyl beta-D-mannosyl phosphate + GDP</text>
        <dbReference type="Rhea" id="RHEA:21184"/>
        <dbReference type="Rhea" id="RHEA-COMP:19498"/>
        <dbReference type="Rhea" id="RHEA-COMP:19501"/>
        <dbReference type="ChEBI" id="CHEBI:57527"/>
        <dbReference type="ChEBI" id="CHEBI:57683"/>
        <dbReference type="ChEBI" id="CHEBI:58189"/>
        <dbReference type="ChEBI" id="CHEBI:58211"/>
    </reaction>
</comment>